<dbReference type="PANTHER" id="PTHR38431">
    <property type="entry name" value="BLL2305 PROTEIN"/>
    <property type="match status" value="1"/>
</dbReference>
<dbReference type="Gene3D" id="1.10.10.10">
    <property type="entry name" value="Winged helix-like DNA-binding domain superfamily/Winged helix DNA-binding domain"/>
    <property type="match status" value="1"/>
</dbReference>
<dbReference type="SUPFAM" id="SSF46785">
    <property type="entry name" value="Winged helix' DNA-binding domain"/>
    <property type="match status" value="1"/>
</dbReference>
<sequence>MPVEALPAASPVGAEREPFGVRLHVEGRCDGASAFALRGAHLLLDALGRTGSLQGTAEALAISYRSAWGQLEALEQTLGRPVVVKTKGHGTSLTPLGNALLALLQASQTRLAPALAAEEMALTDGLRRLLEPADARLRLAASHDPLMLETVEARREIDLMVAGSLDALARLRGGSVDAAAFHYGSDGAPPPPFDALFRDPDIRILPLFRREQGLMLAAGNPLGLTSVADIAARRARFVNRQRGAGTRIWFERLCAEAGVAPEMIVGHHTEEFTHQAVAALIATGAADIGMGTRAVAERFALDYRPVGWETYFLALHAGVDGKRLDAFRADLLDRAGRMPGYAPPETREHAAAS</sequence>
<dbReference type="PANTHER" id="PTHR38431:SF1">
    <property type="entry name" value="BLL2305 PROTEIN"/>
    <property type="match status" value="1"/>
</dbReference>
<evidence type="ECO:0000259" key="2">
    <source>
        <dbReference type="Pfam" id="PF12727"/>
    </source>
</evidence>
<dbReference type="Proteomes" id="UP000469949">
    <property type="component" value="Unassembled WGS sequence"/>
</dbReference>
<dbReference type="AlphaFoldDB" id="A0A833N071"/>
<dbReference type="EMBL" id="WEKV01000010">
    <property type="protein sequence ID" value="KAB7784813.1"/>
    <property type="molecule type" value="Genomic_DNA"/>
</dbReference>
<comment type="caution">
    <text evidence="3">The sequence shown here is derived from an EMBL/GenBank/DDBJ whole genome shotgun (WGS) entry which is preliminary data.</text>
</comment>
<name>A0A833N071_9HYPH</name>
<dbReference type="Gene3D" id="3.40.190.290">
    <property type="match status" value="1"/>
</dbReference>
<organism evidence="3 4">
    <name type="scientific">Methylorubrum populi</name>
    <dbReference type="NCBI Taxonomy" id="223967"/>
    <lineage>
        <taxon>Bacteria</taxon>
        <taxon>Pseudomonadati</taxon>
        <taxon>Pseudomonadota</taxon>
        <taxon>Alphaproteobacteria</taxon>
        <taxon>Hyphomicrobiales</taxon>
        <taxon>Methylobacteriaceae</taxon>
        <taxon>Methylorubrum</taxon>
    </lineage>
</organism>
<evidence type="ECO:0000313" key="3">
    <source>
        <dbReference type="EMBL" id="KAB7784813.1"/>
    </source>
</evidence>
<dbReference type="GO" id="GO:0003700">
    <property type="term" value="F:DNA-binding transcription factor activity"/>
    <property type="evidence" value="ECO:0007669"/>
    <property type="project" value="InterPro"/>
</dbReference>
<dbReference type="Pfam" id="PF12727">
    <property type="entry name" value="PBP_like"/>
    <property type="match status" value="1"/>
</dbReference>
<accession>A0A833N071</accession>
<dbReference type="InterPro" id="IPR000847">
    <property type="entry name" value="LysR_HTH_N"/>
</dbReference>
<gene>
    <name evidence="3" type="ORF">F8B43_2846</name>
</gene>
<proteinExistence type="predicted"/>
<dbReference type="RefSeq" id="WP_152277351.1">
    <property type="nucleotide sequence ID" value="NZ_WEKV01000010.1"/>
</dbReference>
<dbReference type="InterPro" id="IPR036390">
    <property type="entry name" value="WH_DNA-bd_sf"/>
</dbReference>
<dbReference type="InterPro" id="IPR024370">
    <property type="entry name" value="PBP_domain"/>
</dbReference>
<dbReference type="InterPro" id="IPR036388">
    <property type="entry name" value="WH-like_DNA-bd_sf"/>
</dbReference>
<feature type="domain" description="PBP" evidence="2">
    <location>
        <begin position="155"/>
        <end position="317"/>
    </location>
</feature>
<dbReference type="Pfam" id="PF00126">
    <property type="entry name" value="HTH_1"/>
    <property type="match status" value="1"/>
</dbReference>
<feature type="domain" description="HTH lysR-type" evidence="1">
    <location>
        <begin position="44"/>
        <end position="97"/>
    </location>
</feature>
<keyword evidence="3" id="KW-0808">Transferase</keyword>
<dbReference type="EC" id="2.10.1.1" evidence="3"/>
<dbReference type="GO" id="GO:0061599">
    <property type="term" value="F:molybdopterin molybdotransferase activity"/>
    <property type="evidence" value="ECO:0007669"/>
    <property type="project" value="UniProtKB-EC"/>
</dbReference>
<evidence type="ECO:0000259" key="1">
    <source>
        <dbReference type="Pfam" id="PF00126"/>
    </source>
</evidence>
<reference evidence="3 4" key="1">
    <citation type="submission" date="2019-10" db="EMBL/GenBank/DDBJ databases">
        <title>Draft Genome Sequence of the Caffeine Degrading Methylotroph Methylorubrum populi PINKEL.</title>
        <authorList>
            <person name="Dawson S.C."/>
            <person name="Zhang X."/>
            <person name="Wright M.E."/>
            <person name="Sharma G."/>
            <person name="Langner J.T."/>
            <person name="Ditty J.L."/>
            <person name="Subuyuj G.A."/>
        </authorList>
    </citation>
    <scope>NUCLEOTIDE SEQUENCE [LARGE SCALE GENOMIC DNA]</scope>
    <source>
        <strain evidence="3 4">Pinkel</strain>
    </source>
</reference>
<protein>
    <submittedName>
        <fullName evidence="3">Molybdopterin molybdenumtransferase</fullName>
        <ecNumber evidence="3">2.10.1.1</ecNumber>
    </submittedName>
</protein>
<evidence type="ECO:0000313" key="4">
    <source>
        <dbReference type="Proteomes" id="UP000469949"/>
    </source>
</evidence>
<dbReference type="SUPFAM" id="SSF53850">
    <property type="entry name" value="Periplasmic binding protein-like II"/>
    <property type="match status" value="1"/>
</dbReference>